<dbReference type="InterPro" id="IPR008507">
    <property type="entry name" value="DUF789"/>
</dbReference>
<dbReference type="EnsemblPlants" id="PGSC0003DMT400047274">
    <property type="protein sequence ID" value="PGSC0003DMT400047274"/>
    <property type="gene ID" value="PGSC0003DMG400018356"/>
</dbReference>
<dbReference type="Proteomes" id="UP000011115">
    <property type="component" value="Unassembled WGS sequence"/>
</dbReference>
<dbReference type="PANTHER" id="PTHR31343:SF59">
    <property type="entry name" value="DUF789 DOMAIN-CONTAINING PROTEIN"/>
    <property type="match status" value="1"/>
</dbReference>
<organism evidence="1 2">
    <name type="scientific">Solanum tuberosum</name>
    <name type="common">Potato</name>
    <dbReference type="NCBI Taxonomy" id="4113"/>
    <lineage>
        <taxon>Eukaryota</taxon>
        <taxon>Viridiplantae</taxon>
        <taxon>Streptophyta</taxon>
        <taxon>Embryophyta</taxon>
        <taxon>Tracheophyta</taxon>
        <taxon>Spermatophyta</taxon>
        <taxon>Magnoliopsida</taxon>
        <taxon>eudicotyledons</taxon>
        <taxon>Gunneridae</taxon>
        <taxon>Pentapetalae</taxon>
        <taxon>asterids</taxon>
        <taxon>lamiids</taxon>
        <taxon>Solanales</taxon>
        <taxon>Solanaceae</taxon>
        <taxon>Solanoideae</taxon>
        <taxon>Solaneae</taxon>
        <taxon>Solanum</taxon>
    </lineage>
</organism>
<name>M1BKF9_SOLTU</name>
<dbReference type="Gramene" id="PGSC0003DMT400047275">
    <property type="protein sequence ID" value="PGSC0003DMT400047275"/>
    <property type="gene ID" value="PGSC0003DMG400018356"/>
</dbReference>
<proteinExistence type="predicted"/>
<dbReference type="Pfam" id="PF05623">
    <property type="entry name" value="DUF789"/>
    <property type="match status" value="1"/>
</dbReference>
<evidence type="ECO:0000313" key="1">
    <source>
        <dbReference type="EnsemblPlants" id="PGSC0003DMT400047275"/>
    </source>
</evidence>
<dbReference type="OrthoDB" id="1896065at2759"/>
<keyword evidence="2" id="KW-1185">Reference proteome</keyword>
<dbReference type="ExpressionAtlas" id="M1BKF9">
    <property type="expression patterns" value="baseline and differential"/>
</dbReference>
<dbReference type="Gramene" id="PGSC0003DMT400047272">
    <property type="protein sequence ID" value="PGSC0003DMT400047272"/>
    <property type="gene ID" value="PGSC0003DMG400018356"/>
</dbReference>
<dbReference type="EnsemblPlants" id="PGSC0003DMT400047275">
    <property type="protein sequence ID" value="PGSC0003DMT400047275"/>
    <property type="gene ID" value="PGSC0003DMG400018356"/>
</dbReference>
<dbReference type="Gramene" id="PGSC0003DMT400047274">
    <property type="protein sequence ID" value="PGSC0003DMT400047274"/>
    <property type="gene ID" value="PGSC0003DMG400018356"/>
</dbReference>
<evidence type="ECO:0000313" key="2">
    <source>
        <dbReference type="Proteomes" id="UP000011115"/>
    </source>
</evidence>
<dbReference type="PANTHER" id="PTHR31343">
    <property type="entry name" value="T15D22.8"/>
    <property type="match status" value="1"/>
</dbReference>
<reference evidence="1" key="2">
    <citation type="submission" date="2015-06" db="UniProtKB">
        <authorList>
            <consortium name="EnsemblPlants"/>
        </authorList>
    </citation>
    <scope>IDENTIFICATION</scope>
    <source>
        <strain evidence="1">DM1-3 516 R44</strain>
    </source>
</reference>
<protein>
    <submittedName>
        <fullName evidence="1">Uncharacterized protein</fullName>
    </submittedName>
</protein>
<dbReference type="AlphaFoldDB" id="M1BKF9"/>
<gene>
    <name evidence="1" type="primary">LOC102600618</name>
</gene>
<accession>M1BKF9</accession>
<sequence>MDLDDDMENGKQKRKEGESIPLVPFGLGTYKMQGDVWLSDRSGKDQERLSTLFSVADSWLKQLGVQHHDFNYFMGVRRG</sequence>
<reference evidence="2" key="1">
    <citation type="journal article" date="2011" name="Nature">
        <title>Genome sequence and analysis of the tuber crop potato.</title>
        <authorList>
            <consortium name="The Potato Genome Sequencing Consortium"/>
        </authorList>
    </citation>
    <scope>NUCLEOTIDE SEQUENCE [LARGE SCALE GENOMIC DNA]</scope>
    <source>
        <strain evidence="2">cv. DM1-3 516 R44</strain>
    </source>
</reference>
<dbReference type="HOGENOM" id="CLU_2610718_0_0_1"/>
<dbReference type="EnsemblPlants" id="PGSC0003DMT400047272">
    <property type="protein sequence ID" value="PGSC0003DMT400047272"/>
    <property type="gene ID" value="PGSC0003DMG400018356"/>
</dbReference>